<dbReference type="RefSeq" id="WP_184163530.1">
    <property type="nucleotide sequence ID" value="NZ_JACHLN010000001.1"/>
</dbReference>
<gene>
    <name evidence="1" type="ORF">HNP52_001088</name>
</gene>
<evidence type="ECO:0000313" key="1">
    <source>
        <dbReference type="EMBL" id="MBB4838037.1"/>
    </source>
</evidence>
<reference evidence="1 2" key="1">
    <citation type="submission" date="2020-08" db="EMBL/GenBank/DDBJ databases">
        <title>Functional genomics of gut bacteria from endangered species of beetles.</title>
        <authorList>
            <person name="Carlos-Shanley C."/>
        </authorList>
    </citation>
    <scope>NUCLEOTIDE SEQUENCE [LARGE SCALE GENOMIC DNA]</scope>
    <source>
        <strain evidence="1 2">S00224</strain>
    </source>
</reference>
<sequence length="79" mass="8824">MDQVFYLLAIMGCSDDNLDCRQARIEPARYTSYARCQEAVADALRRNTDLDFPVIAGACQRQTPEMARQGAPKLDGKGR</sequence>
<evidence type="ECO:0000313" key="2">
    <source>
        <dbReference type="Proteomes" id="UP000575241"/>
    </source>
</evidence>
<proteinExistence type="predicted"/>
<organism evidence="1 2">
    <name type="scientific">Sphingomonas kyeonggiensis</name>
    <dbReference type="NCBI Taxonomy" id="1268553"/>
    <lineage>
        <taxon>Bacteria</taxon>
        <taxon>Pseudomonadati</taxon>
        <taxon>Pseudomonadota</taxon>
        <taxon>Alphaproteobacteria</taxon>
        <taxon>Sphingomonadales</taxon>
        <taxon>Sphingomonadaceae</taxon>
        <taxon>Sphingomonas</taxon>
    </lineage>
</organism>
<name>A0A7W7NRP7_9SPHN</name>
<keyword evidence="2" id="KW-1185">Reference proteome</keyword>
<dbReference type="Proteomes" id="UP000575241">
    <property type="component" value="Unassembled WGS sequence"/>
</dbReference>
<protein>
    <submittedName>
        <fullName evidence="1">Uncharacterized protein</fullName>
    </submittedName>
</protein>
<dbReference type="AlphaFoldDB" id="A0A7W7NRP7"/>
<dbReference type="EMBL" id="JACHLN010000001">
    <property type="protein sequence ID" value="MBB4838037.1"/>
    <property type="molecule type" value="Genomic_DNA"/>
</dbReference>
<accession>A0A7W7NRP7</accession>
<comment type="caution">
    <text evidence="1">The sequence shown here is derived from an EMBL/GenBank/DDBJ whole genome shotgun (WGS) entry which is preliminary data.</text>
</comment>